<evidence type="ECO:0000313" key="2">
    <source>
        <dbReference type="Proteomes" id="UP001143856"/>
    </source>
</evidence>
<gene>
    <name evidence="1" type="ORF">NUW58_g5051</name>
</gene>
<reference evidence="1" key="1">
    <citation type="submission" date="2022-10" db="EMBL/GenBank/DDBJ databases">
        <title>Genome Sequence of Xylaria curta.</title>
        <authorList>
            <person name="Buettner E."/>
        </authorList>
    </citation>
    <scope>NUCLEOTIDE SEQUENCE</scope>
    <source>
        <strain evidence="1">Babe10</strain>
    </source>
</reference>
<sequence length="714" mass="79655">MATFLEDPRLRQRWNQISQTTETVTENAAAGIWSFGHTYVTPCLGSVASAFDSCTARGLWGVDNNALDAPEWAEPPSDFLAHLPNQPVIRRQQHTALFRAINSPSHTKAKTLSLWFSPLDIYLGGYNIVTMWWNTSLIEATVTRQFVCSHLTPEDIERLDEPLGFGDSLTDGTYWEWIEKAKRIFLILTDLGIADQIFSIIDDSWDDDDLPIALDQVGRLALTPNRDDKIAKKFYARQFHYLVHYIDKGKHVVYQDDDLVPVVLDKRPGLTTNNAVDKVGLPNRPGETFSRRRLSIGTGPGMMTMESFFSEINSSKNLQSGHLASYFGSYVYQGSVYVILTHTSDFNLRSLLSTTPGPLKSLEKQDRRRRIMNWIHCLADTLCYIHKKGRSHGSIKPSTILFCSNNHIFTNMSRLCGESSVSAADKTVFDRESYDFAAPEQWYRPSPSAHRRNMILQRSSASISSEGTTFSINRGGSDTSSNASSALHTPNPLLDPQAADIFSLGCVILELISFQMKRTTRAFATHRAAKHKLAGRGGAVLDASFHKNPGQVESWMSGLAKDAAKKDDVIFRGIAPMLHVVARMLSVLPQDRPTAHEVEQTMYKILTEKCEIAEPHCVHQYGGMDLGLGNLKIHQQSGNFNIATRKQSSAVPRSSSSMGVHRQSTSVLLEREITNSSTSSDGHHILQDERASHARPNWRPSMHGSSPTYIMGTN</sequence>
<proteinExistence type="predicted"/>
<accession>A0ACC1P4P1</accession>
<protein>
    <submittedName>
        <fullName evidence="1">Uncharacterized protein</fullName>
    </submittedName>
</protein>
<dbReference type="Proteomes" id="UP001143856">
    <property type="component" value="Unassembled WGS sequence"/>
</dbReference>
<dbReference type="EMBL" id="JAPDGR010000952">
    <property type="protein sequence ID" value="KAJ2986401.1"/>
    <property type="molecule type" value="Genomic_DNA"/>
</dbReference>
<comment type="caution">
    <text evidence="1">The sequence shown here is derived from an EMBL/GenBank/DDBJ whole genome shotgun (WGS) entry which is preliminary data.</text>
</comment>
<keyword evidence="2" id="KW-1185">Reference proteome</keyword>
<name>A0ACC1P4P1_9PEZI</name>
<organism evidence="1 2">
    <name type="scientific">Xylaria curta</name>
    <dbReference type="NCBI Taxonomy" id="42375"/>
    <lineage>
        <taxon>Eukaryota</taxon>
        <taxon>Fungi</taxon>
        <taxon>Dikarya</taxon>
        <taxon>Ascomycota</taxon>
        <taxon>Pezizomycotina</taxon>
        <taxon>Sordariomycetes</taxon>
        <taxon>Xylariomycetidae</taxon>
        <taxon>Xylariales</taxon>
        <taxon>Xylariaceae</taxon>
        <taxon>Xylaria</taxon>
    </lineage>
</organism>
<evidence type="ECO:0000313" key="1">
    <source>
        <dbReference type="EMBL" id="KAJ2986401.1"/>
    </source>
</evidence>